<reference evidence="1 3" key="1">
    <citation type="journal article" date="2007" name="J. Virol.">
        <title>Genome sequences of three koi herpesvirus isolates representing the expanding distribution of an emerging disease threatening koi and common carp worldwide.</title>
        <authorList>
            <person name="Aoki T."/>
            <person name="Hirono I."/>
            <person name="Kurokawa K."/>
            <person name="Fukuda H."/>
            <person name="Nahary R."/>
            <person name="Eldar A."/>
            <person name="Davison A.J."/>
            <person name="Waltzek T.B."/>
            <person name="Bercovier H."/>
            <person name="Hedrick R.P."/>
        </authorList>
    </citation>
    <scope>NUCLEOTIDE SEQUENCE [LARGE SCALE GENOMIC DNA]</scope>
    <source>
        <strain evidence="1">TUMST1</strain>
    </source>
</reference>
<organism evidence="1 3">
    <name type="scientific">Cyprinid herpesvirus 3</name>
    <name type="common">CyHV-3</name>
    <dbReference type="NCBI Taxonomy" id="180230"/>
    <lineage>
        <taxon>Viruses</taxon>
        <taxon>Duplodnaviria</taxon>
        <taxon>Heunggongvirae</taxon>
        <taxon>Peploviricota</taxon>
        <taxon>Herviviricetes</taxon>
        <taxon>Herpesvirales</taxon>
        <taxon>Alloherpesviridae</taxon>
        <taxon>Cyvirus</taxon>
        <taxon>Cyvirus cyprinidallo3</taxon>
    </lineage>
</organism>
<proteinExistence type="predicted"/>
<protein>
    <submittedName>
        <fullName evidence="1">Uncharacterized protein</fullName>
    </submittedName>
</protein>
<evidence type="ECO:0000313" key="2">
    <source>
        <dbReference type="EMBL" id="BAF48988.1"/>
    </source>
</evidence>
<sequence length="156" mass="18220">MIEYDCACVLYCCTVRRRVRRLDVILTCVSTSTGYKQFGVRPRPSDTDWEDDAECMLELNRMEIKGMRSVMRSDPGRPYCPVAVHCALIDPTPKNEDDEDFDELGLFDYVPDPVYSCDLEKKRCVYYSWRWDKNQNKFVNDDGTDAVERDGNWMSP</sequence>
<evidence type="ECO:0000313" key="3">
    <source>
        <dbReference type="Proteomes" id="UP000169752"/>
    </source>
</evidence>
<dbReference type="EMBL" id="AP008984">
    <property type="protein sequence ID" value="BAF48819.1"/>
    <property type="molecule type" value="Genomic_DNA"/>
</dbReference>
<accession>A4FTB4</accession>
<gene>
    <name evidence="1" type="ORF">KHVJ015</name>
    <name evidence="2" type="ORF">KHVJ184</name>
</gene>
<dbReference type="Proteomes" id="UP000169752">
    <property type="component" value="Segment"/>
</dbReference>
<evidence type="ECO:0000313" key="1">
    <source>
        <dbReference type="EMBL" id="BAF48819.1"/>
    </source>
</evidence>
<name>A4FTB4_CYHV3</name>
<dbReference type="EMBL" id="AP008984">
    <property type="protein sequence ID" value="BAF48988.1"/>
    <property type="molecule type" value="Genomic_DNA"/>
</dbReference>